<sequence>MNISKAQVETILKTLPIGYYIGRNIKVSLSESEECSFYDQINDEILISYQQLLRPFEAVEKVEDVETFVRTMLYHEVSHAMLTPKMKMTSILNIFEDERIETLLKDYYQNTEFKRFVKLVNNFKGEAPTSSTQAFYQIVRYRVGPQNFVDRVCMIIIKAKNINRTYNERADEVRAYKNEIYQLYNDIVDWFAKQQLDTEQNQEKKEQNNSQTSTSSDQSSEAEVSNDSASSTKTSAVSSMFDDATHMSGEEVKQVFESILNTCYDKAFDDQIKMILRQISTANAKNASAISAYSGMFDPRLVARDDYKYFARKNRLGNVKAYSKFRLNLFIDTSGSFRRSQKIVNCMLHSLANFEKQNPDFEFNLVTCGVGQQIRSKSHKEIECYGGNDLKDTIFEQFKSLQSKEKQVYNIVLFDGDAYSEARMSSCFRASQRKEFMAFDTANTTIISDDNNEYVIERDCHRAKKIFTNRYADELMKNILNTLRILAH</sequence>
<reference evidence="2" key="1">
    <citation type="journal article" date="2021" name="Proc. Natl. Acad. Sci. U.S.A.">
        <title>A Catalog of Tens of Thousands of Viruses from Human Metagenomes Reveals Hidden Associations with Chronic Diseases.</title>
        <authorList>
            <person name="Tisza M.J."/>
            <person name="Buck C.B."/>
        </authorList>
    </citation>
    <scope>NUCLEOTIDE SEQUENCE</scope>
    <source>
        <strain evidence="2">CtbEa13</strain>
    </source>
</reference>
<proteinExistence type="predicted"/>
<organism evidence="2">
    <name type="scientific">Myoviridae sp. ctbEa13</name>
    <dbReference type="NCBI Taxonomy" id="2825136"/>
    <lineage>
        <taxon>Viruses</taxon>
        <taxon>Duplodnaviria</taxon>
        <taxon>Heunggongvirae</taxon>
        <taxon>Uroviricota</taxon>
        <taxon>Caudoviricetes</taxon>
    </lineage>
</organism>
<feature type="region of interest" description="Disordered" evidence="1">
    <location>
        <begin position="198"/>
        <end position="235"/>
    </location>
</feature>
<dbReference type="EMBL" id="BK016237">
    <property type="protein sequence ID" value="DAG04040.1"/>
    <property type="molecule type" value="Genomic_DNA"/>
</dbReference>
<name>A0A8S5VBH4_9CAUD</name>
<protein>
    <submittedName>
        <fullName evidence="2">Cobalamin biosynthesis protein</fullName>
    </submittedName>
</protein>
<feature type="compositionally biased region" description="Low complexity" evidence="1">
    <location>
        <begin position="208"/>
        <end position="235"/>
    </location>
</feature>
<evidence type="ECO:0000313" key="2">
    <source>
        <dbReference type="EMBL" id="DAG04040.1"/>
    </source>
</evidence>
<accession>A0A8S5VBH4</accession>
<evidence type="ECO:0000256" key="1">
    <source>
        <dbReference type="SAM" id="MobiDB-lite"/>
    </source>
</evidence>